<protein>
    <submittedName>
        <fullName evidence="1">Uncharacterized protein</fullName>
    </submittedName>
</protein>
<reference evidence="1" key="1">
    <citation type="submission" date="2020-02" db="EMBL/GenBank/DDBJ databases">
        <authorList>
            <person name="Meier V. D."/>
        </authorList>
    </citation>
    <scope>NUCLEOTIDE SEQUENCE</scope>
    <source>
        <strain evidence="1">AVDCRST_MAG37</strain>
    </source>
</reference>
<dbReference type="AlphaFoldDB" id="A0A6J4Q2Z8"/>
<sequence length="64" mass="7315">MTEVYIKDGVLPSPKVRVVDNGDLRKYRTEIPNSIFDMRLKPQEVALYTYLKRVCGARKGGRAT</sequence>
<name>A0A6J4Q2Z8_9ACTN</name>
<organism evidence="1">
    <name type="scientific">uncultured Rubrobacteraceae bacterium</name>
    <dbReference type="NCBI Taxonomy" id="349277"/>
    <lineage>
        <taxon>Bacteria</taxon>
        <taxon>Bacillati</taxon>
        <taxon>Actinomycetota</taxon>
        <taxon>Rubrobacteria</taxon>
        <taxon>Rubrobacterales</taxon>
        <taxon>Rubrobacteraceae</taxon>
        <taxon>environmental samples</taxon>
    </lineage>
</organism>
<dbReference type="EMBL" id="CADCVD010000017">
    <property type="protein sequence ID" value="CAA9426646.1"/>
    <property type="molecule type" value="Genomic_DNA"/>
</dbReference>
<gene>
    <name evidence="1" type="ORF">AVDCRST_MAG37-313</name>
</gene>
<accession>A0A6J4Q2Z8</accession>
<proteinExistence type="predicted"/>
<evidence type="ECO:0000313" key="1">
    <source>
        <dbReference type="EMBL" id="CAA9426646.1"/>
    </source>
</evidence>